<sequence>MEAAAALDAWRGGSETWDSRSLQVQDCAGSLMEEVARADCEKRLFCGTGPGRLGNLPQEQ</sequence>
<dbReference type="Proteomes" id="UP000005447">
    <property type="component" value="Unassembled WGS sequence"/>
</dbReference>
<keyword evidence="2" id="KW-1185">Reference proteome</keyword>
<proteinExistence type="predicted"/>
<dbReference type="Bgee" id="ENSCPOG00000006580">
    <property type="expression patterns" value="Expressed in testis and 13 other cell types or tissues"/>
</dbReference>
<accession>H0V842</accession>
<dbReference type="InterPro" id="IPR028186">
    <property type="entry name" value="TMEM191B/C"/>
</dbReference>
<dbReference type="EMBL" id="AAKN02007342">
    <property type="status" value="NOT_ANNOTATED_CDS"/>
    <property type="molecule type" value="Genomic_DNA"/>
</dbReference>
<reference evidence="1" key="3">
    <citation type="submission" date="2025-09" db="UniProtKB">
        <authorList>
            <consortium name="Ensembl"/>
        </authorList>
    </citation>
    <scope>IDENTIFICATION</scope>
    <source>
        <strain evidence="1">2N</strain>
    </source>
</reference>
<dbReference type="Ensembl" id="ENSCPOT00000006646.3">
    <property type="protein sequence ID" value="ENSCPOP00000005926.3"/>
    <property type="gene ID" value="ENSCPOG00000006580.4"/>
</dbReference>
<dbReference type="PANTHER" id="PTHR38498">
    <property type="entry name" value="TRANSMEMBRANE PROTEIN 191B-RELATED"/>
    <property type="match status" value="1"/>
</dbReference>
<dbReference type="AlphaFoldDB" id="H0V842"/>
<dbReference type="GeneTree" id="ENSGT00940000167500"/>
<name>H0V842_CAVPO</name>
<dbReference type="PANTHER" id="PTHR38498:SF1">
    <property type="entry name" value="TRANSMEMBRANE PROTEIN 191B-RELATED"/>
    <property type="match status" value="1"/>
</dbReference>
<dbReference type="eggNOG" id="ENOG502TDZY">
    <property type="taxonomic scope" value="Eukaryota"/>
</dbReference>
<reference evidence="2" key="1">
    <citation type="journal article" date="2011" name="Nature">
        <title>A high-resolution map of human evolutionary constraint using 29 mammals.</title>
        <authorList>
            <person name="Lindblad-Toh K."/>
            <person name="Garber M."/>
            <person name="Zuk O."/>
            <person name="Lin M.F."/>
            <person name="Parker B.J."/>
            <person name="Washietl S."/>
            <person name="Kheradpour P."/>
            <person name="Ernst J."/>
            <person name="Jordan G."/>
            <person name="Mauceli E."/>
            <person name="Ward L.D."/>
            <person name="Lowe C.B."/>
            <person name="Holloway A.K."/>
            <person name="Clamp M."/>
            <person name="Gnerre S."/>
            <person name="Alfoldi J."/>
            <person name="Beal K."/>
            <person name="Chang J."/>
            <person name="Clawson H."/>
            <person name="Cuff J."/>
            <person name="Di Palma F."/>
            <person name="Fitzgerald S."/>
            <person name="Flicek P."/>
            <person name="Guttman M."/>
            <person name="Hubisz M.J."/>
            <person name="Jaffe D.B."/>
            <person name="Jungreis I."/>
            <person name="Kent W.J."/>
            <person name="Kostka D."/>
            <person name="Lara M."/>
            <person name="Martins A.L."/>
            <person name="Massingham T."/>
            <person name="Moltke I."/>
            <person name="Raney B.J."/>
            <person name="Rasmussen M.D."/>
            <person name="Robinson J."/>
            <person name="Stark A."/>
            <person name="Vilella A.J."/>
            <person name="Wen J."/>
            <person name="Xie X."/>
            <person name="Zody M.C."/>
            <person name="Baldwin J."/>
            <person name="Bloom T."/>
            <person name="Chin C.W."/>
            <person name="Heiman D."/>
            <person name="Nicol R."/>
            <person name="Nusbaum C."/>
            <person name="Young S."/>
            <person name="Wilkinson J."/>
            <person name="Worley K.C."/>
            <person name="Kovar C.L."/>
            <person name="Muzny D.M."/>
            <person name="Gibbs R.A."/>
            <person name="Cree A."/>
            <person name="Dihn H.H."/>
            <person name="Fowler G."/>
            <person name="Jhangiani S."/>
            <person name="Joshi V."/>
            <person name="Lee S."/>
            <person name="Lewis L.R."/>
            <person name="Nazareth L.V."/>
            <person name="Okwuonu G."/>
            <person name="Santibanez J."/>
            <person name="Warren W.C."/>
            <person name="Mardis E.R."/>
            <person name="Weinstock G.M."/>
            <person name="Wilson R.K."/>
            <person name="Delehaunty K."/>
            <person name="Dooling D."/>
            <person name="Fronik C."/>
            <person name="Fulton L."/>
            <person name="Fulton B."/>
            <person name="Graves T."/>
            <person name="Minx P."/>
            <person name="Sodergren E."/>
            <person name="Birney E."/>
            <person name="Margulies E.H."/>
            <person name="Herrero J."/>
            <person name="Green E.D."/>
            <person name="Haussler D."/>
            <person name="Siepel A."/>
            <person name="Goldman N."/>
            <person name="Pollard K.S."/>
            <person name="Pedersen J.S."/>
            <person name="Lander E.S."/>
            <person name="Kellis M."/>
        </authorList>
    </citation>
    <scope>NUCLEOTIDE SEQUENCE [LARGE SCALE GENOMIC DNA]</scope>
    <source>
        <strain evidence="2">2N</strain>
    </source>
</reference>
<dbReference type="HOGENOM" id="CLU_165590_0_0_1"/>
<dbReference type="Pfam" id="PF15194">
    <property type="entry name" value="TMEM191C"/>
    <property type="match status" value="1"/>
</dbReference>
<organism evidence="1 2">
    <name type="scientific">Cavia porcellus</name>
    <name type="common">Guinea pig</name>
    <dbReference type="NCBI Taxonomy" id="10141"/>
    <lineage>
        <taxon>Eukaryota</taxon>
        <taxon>Metazoa</taxon>
        <taxon>Chordata</taxon>
        <taxon>Craniata</taxon>
        <taxon>Vertebrata</taxon>
        <taxon>Euteleostomi</taxon>
        <taxon>Mammalia</taxon>
        <taxon>Eutheria</taxon>
        <taxon>Euarchontoglires</taxon>
        <taxon>Glires</taxon>
        <taxon>Rodentia</taxon>
        <taxon>Hystricomorpha</taxon>
        <taxon>Caviidae</taxon>
        <taxon>Cavia</taxon>
    </lineage>
</organism>
<evidence type="ECO:0000313" key="2">
    <source>
        <dbReference type="Proteomes" id="UP000005447"/>
    </source>
</evidence>
<evidence type="ECO:0000313" key="1">
    <source>
        <dbReference type="Ensembl" id="ENSCPOP00000005926.3"/>
    </source>
</evidence>
<protein>
    <submittedName>
        <fullName evidence="1">Uncharacterized protein</fullName>
    </submittedName>
</protein>
<reference evidence="1" key="2">
    <citation type="submission" date="2025-08" db="UniProtKB">
        <authorList>
            <consortium name="Ensembl"/>
        </authorList>
    </citation>
    <scope>IDENTIFICATION</scope>
    <source>
        <strain evidence="1">2N</strain>
    </source>
</reference>
<dbReference type="VEuPathDB" id="HostDB:ENSCPOG00000006580"/>